<keyword evidence="2 4" id="KW-0808">Transferase</keyword>
<reference evidence="4 5" key="1">
    <citation type="journal article" date="2015" name="Genome Biol. Evol.">
        <title>Phylogenomic analyses indicate that early fungi evolved digesting cell walls of algal ancestors of land plants.</title>
        <authorList>
            <person name="Chang Y."/>
            <person name="Wang S."/>
            <person name="Sekimoto S."/>
            <person name="Aerts A.L."/>
            <person name="Choi C."/>
            <person name="Clum A."/>
            <person name="LaButti K.M."/>
            <person name="Lindquist E.A."/>
            <person name="Yee Ngan C."/>
            <person name="Ohm R.A."/>
            <person name="Salamov A.A."/>
            <person name="Grigoriev I.V."/>
            <person name="Spatafora J.W."/>
            <person name="Berbee M.L."/>
        </authorList>
    </citation>
    <scope>NUCLEOTIDE SEQUENCE [LARGE SCALE GENOMIC DNA]</scope>
    <source>
        <strain evidence="4 5">NRRL 28638</strain>
    </source>
</reference>
<dbReference type="PANTHER" id="PTHR31121">
    <property type="entry name" value="ALPHA-1,2 MANNOSYLTRANSFERASE KTR1"/>
    <property type="match status" value="1"/>
</dbReference>
<keyword evidence="3" id="KW-0732">Signal</keyword>
<dbReference type="GO" id="GO:0000032">
    <property type="term" value="P:cell wall mannoprotein biosynthetic process"/>
    <property type="evidence" value="ECO:0007669"/>
    <property type="project" value="TreeGrafter"/>
</dbReference>
<dbReference type="AlphaFoldDB" id="A0A137P8X0"/>
<accession>A0A137P8X0</accession>
<feature type="chain" id="PRO_5007294521" evidence="3">
    <location>
        <begin position="22"/>
        <end position="373"/>
    </location>
</feature>
<dbReference type="GO" id="GO:0006487">
    <property type="term" value="P:protein N-linked glycosylation"/>
    <property type="evidence" value="ECO:0007669"/>
    <property type="project" value="TreeGrafter"/>
</dbReference>
<dbReference type="InterPro" id="IPR002685">
    <property type="entry name" value="Glyco_trans_15"/>
</dbReference>
<comment type="similarity">
    <text evidence="1">Belongs to the glycosyltransferase 15 family.</text>
</comment>
<dbReference type="GO" id="GO:0005794">
    <property type="term" value="C:Golgi apparatus"/>
    <property type="evidence" value="ECO:0007669"/>
    <property type="project" value="TreeGrafter"/>
</dbReference>
<gene>
    <name evidence="4" type="ORF">CONCODRAFT_16926</name>
</gene>
<protein>
    <submittedName>
        <fullName evidence="4">Glycosyltransferase family 15 protein</fullName>
    </submittedName>
</protein>
<dbReference type="Proteomes" id="UP000070444">
    <property type="component" value="Unassembled WGS sequence"/>
</dbReference>
<evidence type="ECO:0000256" key="2">
    <source>
        <dbReference type="ARBA" id="ARBA00022679"/>
    </source>
</evidence>
<sequence length="373" mass="43631">MLKLIKTILTLILLYISAIQALDSTDSVILNERDTKSSTKLKELTRKDFPLSAFGTQTSIEKEGHSISAFYLIVLNPSSKEIGNWKKTILSLNARFSFKNPYPFVVLSEKELTSEEKEEFEAITDDNVKFGVFDESYKLPKDIDIIKVGLNFNELKLNVDKKEGDDIKVHQLNRYKAGYLFDHELTKSYDYYMRLEPNSKFLYYGFLQTKVLEDKRMLSLWDTISTYTNQTNIKDKIPKNTSNYFITRDEDYKEFNYCSFRNQVELGKTSLFQSSEYKDYFNFLDAEAGFFNELWDDASIQSTYIALFLPQSKIHWFGRELGYEIKKRITCPMEKGIKEGCDCDPGTSNDRDSCFNWVEMKKMEDEINEEKDL</sequence>
<keyword evidence="5" id="KW-1185">Reference proteome</keyword>
<dbReference type="InterPro" id="IPR029044">
    <property type="entry name" value="Nucleotide-diphossugar_trans"/>
</dbReference>
<dbReference type="PANTHER" id="PTHR31121:SF6">
    <property type="entry name" value="ALPHA-1,2 MANNOSYLTRANSFERASE KTR1"/>
    <property type="match status" value="1"/>
</dbReference>
<dbReference type="SUPFAM" id="SSF53448">
    <property type="entry name" value="Nucleotide-diphospho-sugar transferases"/>
    <property type="match status" value="1"/>
</dbReference>
<dbReference type="EMBL" id="KQ964475">
    <property type="protein sequence ID" value="KXN71458.1"/>
    <property type="molecule type" value="Genomic_DNA"/>
</dbReference>
<evidence type="ECO:0000313" key="5">
    <source>
        <dbReference type="Proteomes" id="UP000070444"/>
    </source>
</evidence>
<dbReference type="Pfam" id="PF01793">
    <property type="entry name" value="Glyco_transf_15"/>
    <property type="match status" value="1"/>
</dbReference>
<dbReference type="GO" id="GO:0016020">
    <property type="term" value="C:membrane"/>
    <property type="evidence" value="ECO:0007669"/>
    <property type="project" value="InterPro"/>
</dbReference>
<dbReference type="GO" id="GO:0000026">
    <property type="term" value="F:alpha-1,2-mannosyltransferase activity"/>
    <property type="evidence" value="ECO:0007669"/>
    <property type="project" value="TreeGrafter"/>
</dbReference>
<feature type="signal peptide" evidence="3">
    <location>
        <begin position="1"/>
        <end position="21"/>
    </location>
</feature>
<evidence type="ECO:0000313" key="4">
    <source>
        <dbReference type="EMBL" id="KXN71458.1"/>
    </source>
</evidence>
<organism evidence="4 5">
    <name type="scientific">Conidiobolus coronatus (strain ATCC 28846 / CBS 209.66 / NRRL 28638)</name>
    <name type="common">Delacroixia coronata</name>
    <dbReference type="NCBI Taxonomy" id="796925"/>
    <lineage>
        <taxon>Eukaryota</taxon>
        <taxon>Fungi</taxon>
        <taxon>Fungi incertae sedis</taxon>
        <taxon>Zoopagomycota</taxon>
        <taxon>Entomophthoromycotina</taxon>
        <taxon>Entomophthoromycetes</taxon>
        <taxon>Entomophthorales</taxon>
        <taxon>Ancylistaceae</taxon>
        <taxon>Conidiobolus</taxon>
    </lineage>
</organism>
<evidence type="ECO:0000256" key="3">
    <source>
        <dbReference type="SAM" id="SignalP"/>
    </source>
</evidence>
<evidence type="ECO:0000256" key="1">
    <source>
        <dbReference type="ARBA" id="ARBA00007677"/>
    </source>
</evidence>
<dbReference type="Gene3D" id="3.90.550.10">
    <property type="entry name" value="Spore Coat Polysaccharide Biosynthesis Protein SpsA, Chain A"/>
    <property type="match status" value="1"/>
</dbReference>
<proteinExistence type="inferred from homology"/>
<name>A0A137P8X0_CONC2</name>